<dbReference type="PANTHER" id="PTHR35841:SF1">
    <property type="entry name" value="PHOSPHONATES-BINDING PERIPLASMIC PROTEIN"/>
    <property type="match status" value="1"/>
</dbReference>
<dbReference type="SUPFAM" id="SSF53850">
    <property type="entry name" value="Periplasmic binding protein-like II"/>
    <property type="match status" value="1"/>
</dbReference>
<dbReference type="Proteomes" id="UP001063350">
    <property type="component" value="Chromosome"/>
</dbReference>
<protein>
    <submittedName>
        <fullName evidence="1">Uncharacterized protein</fullName>
    </submittedName>
</protein>
<dbReference type="AlphaFoldDB" id="A0A915U492"/>
<organism evidence="1 2">
    <name type="scientific">Desulfolithobacter dissulfuricans</name>
    <dbReference type="NCBI Taxonomy" id="2795293"/>
    <lineage>
        <taxon>Bacteria</taxon>
        <taxon>Pseudomonadati</taxon>
        <taxon>Thermodesulfobacteriota</taxon>
        <taxon>Desulfobulbia</taxon>
        <taxon>Desulfobulbales</taxon>
        <taxon>Desulfobulbaceae</taxon>
        <taxon>Desulfolithobacter</taxon>
    </lineage>
</organism>
<reference evidence="1" key="1">
    <citation type="submission" date="2020-12" db="EMBL/GenBank/DDBJ databases">
        <title>Desulfobium dissulfuricans gen. nov., sp. nov., a novel mesophilic, sulfate-reducing bacterium isolated from a deep-sea hydrothermal vent.</title>
        <authorList>
            <person name="Hashimoto Y."/>
            <person name="Tame A."/>
            <person name="Sawayama S."/>
            <person name="Miyazaki J."/>
            <person name="Takai K."/>
            <person name="Nakagawa S."/>
        </authorList>
    </citation>
    <scope>NUCLEOTIDE SEQUENCE</scope>
    <source>
        <strain evidence="1">GF1</strain>
    </source>
</reference>
<evidence type="ECO:0000313" key="2">
    <source>
        <dbReference type="Proteomes" id="UP001063350"/>
    </source>
</evidence>
<sequence>MQPLFCFRPLPLVPRFYVLRPAHIVESYSDQSPVRIVILPCMDPVSGYKKFHPLAHYLERNIQRQVILQVPRDYAAFRRIIEQGETDFAYLSAHVYLALRIRFSQEPSLTVLTPGGRQQHHGLLITRSDSGINSVEDLRGRTLLFGAEQSTVKTLAGKLLLREHGIDVEKDLKEYAYGSSCEKNAFNVYLGAYDASFICNYSRDVLSGGNPDWPVPPGSLKVVARTRPTPTWIFAALGHVPSLLVRDVNRALLSLTFAPAADRNLLQGIESAGFTVTDEKYLHLLDEEFQIP</sequence>
<accession>A0A915U492</accession>
<gene>
    <name evidence="1" type="ORF">GF1_31310</name>
</gene>
<dbReference type="Gene3D" id="3.40.190.10">
    <property type="entry name" value="Periplasmic binding protein-like II"/>
    <property type="match status" value="2"/>
</dbReference>
<name>A0A915U492_9BACT</name>
<evidence type="ECO:0000313" key="1">
    <source>
        <dbReference type="EMBL" id="BCO10755.1"/>
    </source>
</evidence>
<dbReference type="KEGG" id="ddu:GF1_31310"/>
<keyword evidence="2" id="KW-1185">Reference proteome</keyword>
<dbReference type="PANTHER" id="PTHR35841">
    <property type="entry name" value="PHOSPHONATES-BINDING PERIPLASMIC PROTEIN"/>
    <property type="match status" value="1"/>
</dbReference>
<proteinExistence type="predicted"/>
<dbReference type="Pfam" id="PF12974">
    <property type="entry name" value="Phosphonate-bd"/>
    <property type="match status" value="1"/>
</dbReference>
<dbReference type="EMBL" id="AP024233">
    <property type="protein sequence ID" value="BCO10755.1"/>
    <property type="molecule type" value="Genomic_DNA"/>
</dbReference>